<protein>
    <submittedName>
        <fullName evidence="1">Uncharacterized protein</fullName>
    </submittedName>
</protein>
<gene>
    <name evidence="1" type="ORF">SDC9_134706</name>
</gene>
<name>A0A645DE09_9ZZZZ</name>
<evidence type="ECO:0000313" key="1">
    <source>
        <dbReference type="EMBL" id="MPM87606.1"/>
    </source>
</evidence>
<proteinExistence type="predicted"/>
<dbReference type="EMBL" id="VSSQ01035403">
    <property type="protein sequence ID" value="MPM87606.1"/>
    <property type="molecule type" value="Genomic_DNA"/>
</dbReference>
<accession>A0A645DE09</accession>
<sequence length="134" mass="15132">MAGAEFRVFRHDAARRAGGPAVFVVKPGEHVELFRGVDALFDLLHEFGAEVGRSQPGPGVHVEAAHPHLFEDTDLAFEFVSVEFAIPRPERRVAVERAGRREKLREVRFAVRIIKRFHLTCPLNEFLGKNLACY</sequence>
<reference evidence="1" key="1">
    <citation type="submission" date="2019-08" db="EMBL/GenBank/DDBJ databases">
        <authorList>
            <person name="Kucharzyk K."/>
            <person name="Murdoch R.W."/>
            <person name="Higgins S."/>
            <person name="Loffler F."/>
        </authorList>
    </citation>
    <scope>NUCLEOTIDE SEQUENCE</scope>
</reference>
<comment type="caution">
    <text evidence="1">The sequence shown here is derived from an EMBL/GenBank/DDBJ whole genome shotgun (WGS) entry which is preliminary data.</text>
</comment>
<organism evidence="1">
    <name type="scientific">bioreactor metagenome</name>
    <dbReference type="NCBI Taxonomy" id="1076179"/>
    <lineage>
        <taxon>unclassified sequences</taxon>
        <taxon>metagenomes</taxon>
        <taxon>ecological metagenomes</taxon>
    </lineage>
</organism>
<dbReference type="AlphaFoldDB" id="A0A645DE09"/>